<keyword evidence="1" id="KW-0472">Membrane</keyword>
<dbReference type="KEGG" id="cdo:CDOO_07815"/>
<dbReference type="GO" id="GO:0016020">
    <property type="term" value="C:membrane"/>
    <property type="evidence" value="ECO:0007669"/>
    <property type="project" value="InterPro"/>
</dbReference>
<keyword evidence="4" id="KW-1185">Reference proteome</keyword>
<protein>
    <submittedName>
        <fullName evidence="3">Peptidase A24</fullName>
    </submittedName>
</protein>
<dbReference type="GO" id="GO:0004190">
    <property type="term" value="F:aspartic-type endopeptidase activity"/>
    <property type="evidence" value="ECO:0007669"/>
    <property type="project" value="InterPro"/>
</dbReference>
<evidence type="ECO:0000313" key="3">
    <source>
        <dbReference type="EMBL" id="AIT61179.1"/>
    </source>
</evidence>
<dbReference type="Gene3D" id="1.20.120.1220">
    <property type="match status" value="1"/>
</dbReference>
<evidence type="ECO:0000313" key="4">
    <source>
        <dbReference type="Proteomes" id="UP000029914"/>
    </source>
</evidence>
<organism evidence="3 4">
    <name type="scientific">Corynebacterium doosanense CAU 212 = DSM 45436</name>
    <dbReference type="NCBI Taxonomy" id="558173"/>
    <lineage>
        <taxon>Bacteria</taxon>
        <taxon>Bacillati</taxon>
        <taxon>Actinomycetota</taxon>
        <taxon>Actinomycetes</taxon>
        <taxon>Mycobacteriales</taxon>
        <taxon>Corynebacteriaceae</taxon>
        <taxon>Corynebacterium</taxon>
    </lineage>
</organism>
<dbReference type="InterPro" id="IPR000045">
    <property type="entry name" value="Prepilin_IV_endopep_pep"/>
</dbReference>
<gene>
    <name evidence="3" type="ORF">CDOO_07815</name>
</gene>
<keyword evidence="1" id="KW-0812">Transmembrane</keyword>
<feature type="domain" description="Prepilin type IV endopeptidase peptidase" evidence="2">
    <location>
        <begin position="11"/>
        <end position="107"/>
    </location>
</feature>
<dbReference type="Proteomes" id="UP000029914">
    <property type="component" value="Chromosome"/>
</dbReference>
<proteinExistence type="predicted"/>
<dbReference type="HOGENOM" id="CLU_057101_11_1_11"/>
<dbReference type="STRING" id="558173.CDOO_07815"/>
<feature type="transmembrane region" description="Helical" evidence="1">
    <location>
        <begin position="121"/>
        <end position="139"/>
    </location>
</feature>
<accession>A0A097IGD1</accession>
<dbReference type="Pfam" id="PF01478">
    <property type="entry name" value="Peptidase_A24"/>
    <property type="match status" value="1"/>
</dbReference>
<sequence length="140" mass="13581">MWVTVCLSAPVLCCWGASLMLVDARSHRLPDPLTLPVAASALVTSALLAPGVLLAGLLWPALYLVVGLLVGGVGGGDIKLAVTLGILVAAAAGVAGVLAAIGLAGLAGVVAGVVDKQPATAHGPPMIVVAAVALAVGVVW</sequence>
<feature type="transmembrane region" description="Helical" evidence="1">
    <location>
        <begin position="82"/>
        <end position="109"/>
    </location>
</feature>
<dbReference type="AlphaFoldDB" id="A0A097IGD1"/>
<feature type="transmembrane region" description="Helical" evidence="1">
    <location>
        <begin position="48"/>
        <end position="70"/>
    </location>
</feature>
<keyword evidence="1" id="KW-1133">Transmembrane helix</keyword>
<dbReference type="EMBL" id="CP006764">
    <property type="protein sequence ID" value="AIT61179.1"/>
    <property type="molecule type" value="Genomic_DNA"/>
</dbReference>
<dbReference type="eggNOG" id="COG1989">
    <property type="taxonomic scope" value="Bacteria"/>
</dbReference>
<evidence type="ECO:0000256" key="1">
    <source>
        <dbReference type="SAM" id="Phobius"/>
    </source>
</evidence>
<evidence type="ECO:0000259" key="2">
    <source>
        <dbReference type="Pfam" id="PF01478"/>
    </source>
</evidence>
<dbReference type="RefSeq" id="WP_018021747.1">
    <property type="nucleotide sequence ID" value="NZ_AQUX01000003.1"/>
</dbReference>
<name>A0A097IGD1_9CORY</name>
<reference evidence="3 4" key="1">
    <citation type="submission" date="2013-09" db="EMBL/GenBank/DDBJ databases">
        <title>Complete genome sequence of Corynebacterium doosanense CAU 212(T) (=DSM 45436(T)), isolated from activated sludge.</title>
        <authorList>
            <person name="Schaffert L."/>
            <person name="Albersmeier A."/>
            <person name="Kalinowski J."/>
            <person name="Ruckert C."/>
        </authorList>
    </citation>
    <scope>NUCLEOTIDE SEQUENCE [LARGE SCALE GENOMIC DNA]</scope>
    <source>
        <strain evidence="3 4">CAU 212</strain>
    </source>
</reference>